<accession>A0A1I3XRU9</accession>
<evidence type="ECO:0000313" key="1">
    <source>
        <dbReference type="EMBL" id="SFK22258.1"/>
    </source>
</evidence>
<dbReference type="Proteomes" id="UP000199533">
    <property type="component" value="Unassembled WGS sequence"/>
</dbReference>
<keyword evidence="2" id="KW-1185">Reference proteome</keyword>
<dbReference type="EMBL" id="FOSP01000002">
    <property type="protein sequence ID" value="SFK22258.1"/>
    <property type="molecule type" value="Genomic_DNA"/>
</dbReference>
<evidence type="ECO:0000313" key="2">
    <source>
        <dbReference type="Proteomes" id="UP000199533"/>
    </source>
</evidence>
<dbReference type="AlphaFoldDB" id="A0A1I3XRU9"/>
<sequence>MLVRINRGIICKTMPGLSSIVTHMLSQKYQFWCRTILVLSLSGAFPTHAENIPDLQSLIHQFGIQYQSLTSLEQGKTIFFNVAENHEKELAAGVVIYMVVTPDKVIEFIKNNGMASVEVEVTLQDFIPLNATLETFNRFNFEGGSREATNFLAAKSGNQFNLSAQELQTVRSINPIIASPIPLASQVYREILWQRWQDYRKKGLKGIAAYDRSAGKTADPAKELLVASLNNKILVNYFPDLYKIWLNYPVALPAGVDEHFFLINRQVESRPTVDLVHRIILTADTGGIILSRQFYVGHSYNSNQLMLICLPFRNGSLVFYVNQTFTDQITGFGSSIKRPVGREQMRRRMDSHLKNLSRALTDH</sequence>
<reference evidence="2" key="1">
    <citation type="submission" date="2016-10" db="EMBL/GenBank/DDBJ databases">
        <authorList>
            <person name="Varghese N."/>
            <person name="Submissions S."/>
        </authorList>
    </citation>
    <scope>NUCLEOTIDE SEQUENCE [LARGE SCALE GENOMIC DNA]</scope>
    <source>
        <strain evidence="2">Nm69</strain>
    </source>
</reference>
<organism evidence="1 2">
    <name type="scientific">Nitrosomonas aestuarii</name>
    <dbReference type="NCBI Taxonomy" id="52441"/>
    <lineage>
        <taxon>Bacteria</taxon>
        <taxon>Pseudomonadati</taxon>
        <taxon>Pseudomonadota</taxon>
        <taxon>Betaproteobacteria</taxon>
        <taxon>Nitrosomonadales</taxon>
        <taxon>Nitrosomonadaceae</taxon>
        <taxon>Nitrosomonas</taxon>
    </lineage>
</organism>
<name>A0A1I3XRU9_9PROT</name>
<gene>
    <name evidence="1" type="ORF">SAMN05216302_100256</name>
</gene>
<protein>
    <submittedName>
        <fullName evidence="1">Uncharacterized protein</fullName>
    </submittedName>
</protein>
<proteinExistence type="predicted"/>